<evidence type="ECO:0000256" key="1">
    <source>
        <dbReference type="SAM" id="MobiDB-lite"/>
    </source>
</evidence>
<proteinExistence type="predicted"/>
<evidence type="ECO:0000313" key="3">
    <source>
        <dbReference type="Proteomes" id="UP000827260"/>
    </source>
</evidence>
<gene>
    <name evidence="2" type="ORF">HRTV-27_gp108</name>
</gene>
<accession>A0AAE8XYJ5</accession>
<keyword evidence="3" id="KW-1185">Reference proteome</keyword>
<protein>
    <submittedName>
        <fullName evidence="2">Uncharacterized protein</fullName>
    </submittedName>
</protein>
<sequence>MSATACPPSRTPEDYSPDPDGHFVRRIRERKIPGYAIRKCIQNGAVETLEAGRVALIADGHTVVVNPRSMTAETVYRGSP</sequence>
<dbReference type="Proteomes" id="UP000827260">
    <property type="component" value="Segment"/>
</dbReference>
<name>A0AAE8XYJ5_9CAUD</name>
<reference evidence="2" key="1">
    <citation type="submission" date="2021-05" db="EMBL/GenBank/DDBJ databases">
        <title>Diversity, taxonomy and evolution of archaeal viruses of the class Caudoviricetes.</title>
        <authorList>
            <person name="Liu Y."/>
            <person name="Demina T.A."/>
            <person name="Roux S."/>
            <person name="Aiewsakun P."/>
            <person name="Kazlauskas D."/>
            <person name="Simmonds P."/>
            <person name="Prangishvili D."/>
            <person name="Oksanen H.M."/>
            <person name="Krupovic M."/>
        </authorList>
    </citation>
    <scope>NUCLEOTIDE SEQUENCE</scope>
    <source>
        <strain evidence="2">HRTV-27/27</strain>
    </source>
</reference>
<dbReference type="EMBL" id="MZ334522">
    <property type="protein sequence ID" value="UBF22801.1"/>
    <property type="molecule type" value="Genomic_DNA"/>
</dbReference>
<evidence type="ECO:0000313" key="2">
    <source>
        <dbReference type="EMBL" id="UBF22801.1"/>
    </source>
</evidence>
<organism evidence="2 3">
    <name type="scientific">Halorubrum tailed virus 27</name>
    <dbReference type="NCBI Taxonomy" id="2878008"/>
    <lineage>
        <taxon>Viruses</taxon>
        <taxon>Duplodnaviria</taxon>
        <taxon>Heunggongvirae</taxon>
        <taxon>Uroviricota</taxon>
        <taxon>Caudoviricetes</taxon>
        <taxon>Thumleimavirales</taxon>
        <taxon>Hafunaviridae</taxon>
        <taxon>Minorvirus</taxon>
        <taxon>Minorvirus thailandense</taxon>
        <taxon>Minorvirus HRTV27</taxon>
    </lineage>
</organism>
<feature type="region of interest" description="Disordered" evidence="1">
    <location>
        <begin position="1"/>
        <end position="22"/>
    </location>
</feature>